<feature type="domain" description="Porin" evidence="12">
    <location>
        <begin position="7"/>
        <end position="332"/>
    </location>
</feature>
<keyword evidence="4" id="KW-1134">Transmembrane beta strand</keyword>
<keyword evidence="6 11" id="KW-0732">Signal</keyword>
<evidence type="ECO:0000256" key="4">
    <source>
        <dbReference type="ARBA" id="ARBA00022452"/>
    </source>
</evidence>
<gene>
    <name evidence="13" type="ORF">ACFOPH_07170</name>
</gene>
<dbReference type="Proteomes" id="UP001595665">
    <property type="component" value="Unassembled WGS sequence"/>
</dbReference>
<evidence type="ECO:0000256" key="3">
    <source>
        <dbReference type="ARBA" id="ARBA00022448"/>
    </source>
</evidence>
<evidence type="ECO:0000256" key="7">
    <source>
        <dbReference type="ARBA" id="ARBA00023065"/>
    </source>
</evidence>
<comment type="subcellular location">
    <subcellularLocation>
        <location evidence="1">Cell outer membrane</location>
        <topology evidence="1">Multi-pass membrane protein</topology>
    </subcellularLocation>
</comment>
<evidence type="ECO:0000256" key="6">
    <source>
        <dbReference type="ARBA" id="ARBA00022729"/>
    </source>
</evidence>
<keyword evidence="5" id="KW-0812">Transmembrane</keyword>
<dbReference type="InterPro" id="IPR023614">
    <property type="entry name" value="Porin_dom_sf"/>
</dbReference>
<dbReference type="Gene3D" id="2.40.160.10">
    <property type="entry name" value="Porin"/>
    <property type="match status" value="1"/>
</dbReference>
<keyword evidence="7" id="KW-0406">Ion transport</keyword>
<evidence type="ECO:0000313" key="14">
    <source>
        <dbReference type="Proteomes" id="UP001595665"/>
    </source>
</evidence>
<feature type="signal peptide" evidence="11">
    <location>
        <begin position="1"/>
        <end position="20"/>
    </location>
</feature>
<keyword evidence="14" id="KW-1185">Reference proteome</keyword>
<evidence type="ECO:0000256" key="11">
    <source>
        <dbReference type="SAM" id="SignalP"/>
    </source>
</evidence>
<keyword evidence="8" id="KW-0626">Porin</keyword>
<evidence type="ECO:0000256" key="9">
    <source>
        <dbReference type="ARBA" id="ARBA00023136"/>
    </source>
</evidence>
<dbReference type="SUPFAM" id="SSF56935">
    <property type="entry name" value="Porins"/>
    <property type="match status" value="1"/>
</dbReference>
<reference evidence="14" key="1">
    <citation type="journal article" date="2019" name="Int. J. Syst. Evol. Microbiol.">
        <title>The Global Catalogue of Microorganisms (GCM) 10K type strain sequencing project: providing services to taxonomists for standard genome sequencing and annotation.</title>
        <authorList>
            <consortium name="The Broad Institute Genomics Platform"/>
            <consortium name="The Broad Institute Genome Sequencing Center for Infectious Disease"/>
            <person name="Wu L."/>
            <person name="Ma J."/>
        </authorList>
    </citation>
    <scope>NUCLEOTIDE SEQUENCE [LARGE SCALE GENOMIC DNA]</scope>
    <source>
        <strain evidence="14">CCM 7480</strain>
    </source>
</reference>
<proteinExistence type="predicted"/>
<keyword evidence="9" id="KW-0472">Membrane</keyword>
<comment type="subunit">
    <text evidence="2">Homotrimer.</text>
</comment>
<keyword evidence="10" id="KW-0998">Cell outer membrane</keyword>
<evidence type="ECO:0000256" key="2">
    <source>
        <dbReference type="ARBA" id="ARBA00011233"/>
    </source>
</evidence>
<evidence type="ECO:0000256" key="8">
    <source>
        <dbReference type="ARBA" id="ARBA00023114"/>
    </source>
</evidence>
<dbReference type="EMBL" id="JBHRVV010000001">
    <property type="protein sequence ID" value="MFC3458029.1"/>
    <property type="molecule type" value="Genomic_DNA"/>
</dbReference>
<dbReference type="Pfam" id="PF13609">
    <property type="entry name" value="Porin_4"/>
    <property type="match status" value="1"/>
</dbReference>
<evidence type="ECO:0000259" key="12">
    <source>
        <dbReference type="Pfam" id="PF13609"/>
    </source>
</evidence>
<dbReference type="CDD" id="cd00342">
    <property type="entry name" value="gram_neg_porins"/>
    <property type="match status" value="1"/>
</dbReference>
<dbReference type="InterPro" id="IPR033900">
    <property type="entry name" value="Gram_neg_porin_domain"/>
</dbReference>
<keyword evidence="3" id="KW-0813">Transport</keyword>
<evidence type="ECO:0000256" key="1">
    <source>
        <dbReference type="ARBA" id="ARBA00004571"/>
    </source>
</evidence>
<evidence type="ECO:0000256" key="10">
    <source>
        <dbReference type="ARBA" id="ARBA00023237"/>
    </source>
</evidence>
<accession>A0ABV7PFW3</accession>
<organism evidence="13 14">
    <name type="scientific">Massilia haematophila</name>
    <dbReference type="NCBI Taxonomy" id="457923"/>
    <lineage>
        <taxon>Bacteria</taxon>
        <taxon>Pseudomonadati</taxon>
        <taxon>Pseudomonadota</taxon>
        <taxon>Betaproteobacteria</taxon>
        <taxon>Burkholderiales</taxon>
        <taxon>Oxalobacteraceae</taxon>
        <taxon>Telluria group</taxon>
        <taxon>Massilia</taxon>
    </lineage>
</organism>
<name>A0ABV7PFW3_9BURK</name>
<protein>
    <submittedName>
        <fullName evidence="13">Porin</fullName>
    </submittedName>
</protein>
<evidence type="ECO:0000256" key="5">
    <source>
        <dbReference type="ARBA" id="ARBA00022692"/>
    </source>
</evidence>
<feature type="chain" id="PRO_5047302974" evidence="11">
    <location>
        <begin position="21"/>
        <end position="366"/>
    </location>
</feature>
<comment type="caution">
    <text evidence="13">The sequence shown here is derived from an EMBL/GenBank/DDBJ whole genome shotgun (WGS) entry which is preliminary data.</text>
</comment>
<dbReference type="PANTHER" id="PTHR34501">
    <property type="entry name" value="PROTEIN YDDL-RELATED"/>
    <property type="match status" value="1"/>
</dbReference>
<evidence type="ECO:0000313" key="13">
    <source>
        <dbReference type="EMBL" id="MFC3458029.1"/>
    </source>
</evidence>
<dbReference type="InterPro" id="IPR050298">
    <property type="entry name" value="Gram-neg_bact_OMP"/>
</dbReference>
<dbReference type="PANTHER" id="PTHR34501:SF9">
    <property type="entry name" value="MAJOR OUTER MEMBRANE PROTEIN P.IA"/>
    <property type="match status" value="1"/>
</dbReference>
<dbReference type="RefSeq" id="WP_312549391.1">
    <property type="nucleotide sequence ID" value="NZ_JBHRVV010000001.1"/>
</dbReference>
<sequence>MKKHIIAMAALCACMSAASAQTSVTIYGIVDAGITHVNNDGPNGGRTTVEAGQMQVSRWGFKGVEDLGGGLKARFGLEGTLLNDTGGAGVPTGNPSTTSLFDREATVGLTGNFGSLDFGRQNILGVLSVGMADPMGLAFAATSPNVLFAAMNHAGVYGAYGANGSGTALRQNNSIRYVSPSFSGFGFALMRAFGEQAGDSQRNSYVGASAFYNAGPLNLYGAYARMKNNPTNLAVSPDLLHSHAIGVKYTMSRAVLKSTYSENKLDSTGRKISVFGAGVDFPVAPAITLTGAFYNTRRSGDVKDDSQQYIFITRYALSKRSTAYFSYGHAATDRIVSATDINLAQGFVSVGSDSANRLTVGVMHMF</sequence>